<dbReference type="AlphaFoldDB" id="A0AAN7AWP3"/>
<evidence type="ECO:0000313" key="2">
    <source>
        <dbReference type="Proteomes" id="UP001303160"/>
    </source>
</evidence>
<dbReference type="Proteomes" id="UP001303160">
    <property type="component" value="Unassembled WGS sequence"/>
</dbReference>
<sequence>MEKSTLHISQLPNELLFMIIEALQDDVETNKRSGGPDIKNCRLVCRRFCDLSSRLLVRSVQVGHSHASLDRLNAIARHASISLGVRTIEVVLSSYLPFKPSLEGKRDFINLQLKWLPKSVQLFEVGRMRNLTESDAQVLHKAHEVLSCWRYMVQEPRMQPSPRGDLALHRILTEKAFQTFQKLAQEQESLVRGAMEQAIASALLRMPWVRRLTFDDTHTYGFLRRRLSRETSSTVVEGIYQNTLLPLTRRDLGQRPPGSFSDNSNYFGLLETTPRVLAAVGGTSQVLLKSLEVDVEMIALNRIFLDTPDLQRKVISATKKLTDLSIKQKKKWAREPVEELFLGHCCTSPDLRTYSVALETGKYSVSHLFTGPGAKEQRESLTVIQVSGADIRVLELKQFLKAIPDVLDRVELSSVRLVGGSWREVLDMLREKTYRESKDWAYPVRIFEAINPDPSHPLSRTFDEIFESDATWEVSDADAYVLRHKEVNPFAPEAGNFPQGHTFNG</sequence>
<evidence type="ECO:0008006" key="3">
    <source>
        <dbReference type="Google" id="ProtNLM"/>
    </source>
</evidence>
<proteinExistence type="predicted"/>
<accession>A0AAN7AWP3</accession>
<organism evidence="1 2">
    <name type="scientific">Triangularia verruculosa</name>
    <dbReference type="NCBI Taxonomy" id="2587418"/>
    <lineage>
        <taxon>Eukaryota</taxon>
        <taxon>Fungi</taxon>
        <taxon>Dikarya</taxon>
        <taxon>Ascomycota</taxon>
        <taxon>Pezizomycotina</taxon>
        <taxon>Sordariomycetes</taxon>
        <taxon>Sordariomycetidae</taxon>
        <taxon>Sordariales</taxon>
        <taxon>Podosporaceae</taxon>
        <taxon>Triangularia</taxon>
    </lineage>
</organism>
<keyword evidence="2" id="KW-1185">Reference proteome</keyword>
<gene>
    <name evidence="1" type="ORF">QBC40DRAFT_339958</name>
</gene>
<protein>
    <recommendedName>
        <fullName evidence="3">F-box domain-containing protein</fullName>
    </recommendedName>
</protein>
<reference evidence="1" key="1">
    <citation type="journal article" date="2023" name="Mol. Phylogenet. Evol.">
        <title>Genome-scale phylogeny and comparative genomics of the fungal order Sordariales.</title>
        <authorList>
            <person name="Hensen N."/>
            <person name="Bonometti L."/>
            <person name="Westerberg I."/>
            <person name="Brannstrom I.O."/>
            <person name="Guillou S."/>
            <person name="Cros-Aarteil S."/>
            <person name="Calhoun S."/>
            <person name="Haridas S."/>
            <person name="Kuo A."/>
            <person name="Mondo S."/>
            <person name="Pangilinan J."/>
            <person name="Riley R."/>
            <person name="LaButti K."/>
            <person name="Andreopoulos B."/>
            <person name="Lipzen A."/>
            <person name="Chen C."/>
            <person name="Yan M."/>
            <person name="Daum C."/>
            <person name="Ng V."/>
            <person name="Clum A."/>
            <person name="Steindorff A."/>
            <person name="Ohm R.A."/>
            <person name="Martin F."/>
            <person name="Silar P."/>
            <person name="Natvig D.O."/>
            <person name="Lalanne C."/>
            <person name="Gautier V."/>
            <person name="Ament-Velasquez S.L."/>
            <person name="Kruys A."/>
            <person name="Hutchinson M.I."/>
            <person name="Powell A.J."/>
            <person name="Barry K."/>
            <person name="Miller A.N."/>
            <person name="Grigoriev I.V."/>
            <person name="Debuchy R."/>
            <person name="Gladieux P."/>
            <person name="Hiltunen Thoren M."/>
            <person name="Johannesson H."/>
        </authorList>
    </citation>
    <scope>NUCLEOTIDE SEQUENCE</scope>
    <source>
        <strain evidence="1">CBS 315.58</strain>
    </source>
</reference>
<name>A0AAN7AWP3_9PEZI</name>
<reference evidence="1" key="2">
    <citation type="submission" date="2023-05" db="EMBL/GenBank/DDBJ databases">
        <authorList>
            <consortium name="Lawrence Berkeley National Laboratory"/>
            <person name="Steindorff A."/>
            <person name="Hensen N."/>
            <person name="Bonometti L."/>
            <person name="Westerberg I."/>
            <person name="Brannstrom I.O."/>
            <person name="Guillou S."/>
            <person name="Cros-Aarteil S."/>
            <person name="Calhoun S."/>
            <person name="Haridas S."/>
            <person name="Kuo A."/>
            <person name="Mondo S."/>
            <person name="Pangilinan J."/>
            <person name="Riley R."/>
            <person name="Labutti K."/>
            <person name="Andreopoulos B."/>
            <person name="Lipzen A."/>
            <person name="Chen C."/>
            <person name="Yanf M."/>
            <person name="Daum C."/>
            <person name="Ng V."/>
            <person name="Clum A."/>
            <person name="Ohm R."/>
            <person name="Martin F."/>
            <person name="Silar P."/>
            <person name="Natvig D."/>
            <person name="Lalanne C."/>
            <person name="Gautier V."/>
            <person name="Ament-Velasquez S.L."/>
            <person name="Kruys A."/>
            <person name="Hutchinson M.I."/>
            <person name="Powell A.J."/>
            <person name="Barry K."/>
            <person name="Miller A.N."/>
            <person name="Grigoriev I.V."/>
            <person name="Debuchy R."/>
            <person name="Gladieux P."/>
            <person name="Thoren M.H."/>
            <person name="Johannesson H."/>
        </authorList>
    </citation>
    <scope>NUCLEOTIDE SEQUENCE</scope>
    <source>
        <strain evidence="1">CBS 315.58</strain>
    </source>
</reference>
<comment type="caution">
    <text evidence="1">The sequence shown here is derived from an EMBL/GenBank/DDBJ whole genome shotgun (WGS) entry which is preliminary data.</text>
</comment>
<dbReference type="EMBL" id="MU863922">
    <property type="protein sequence ID" value="KAK4200170.1"/>
    <property type="molecule type" value="Genomic_DNA"/>
</dbReference>
<evidence type="ECO:0000313" key="1">
    <source>
        <dbReference type="EMBL" id="KAK4200170.1"/>
    </source>
</evidence>